<dbReference type="SUPFAM" id="SSF53474">
    <property type="entry name" value="alpha/beta-Hydrolases"/>
    <property type="match status" value="1"/>
</dbReference>
<dbReference type="AlphaFoldDB" id="A0A0D6JRZ7"/>
<dbReference type="InterPro" id="IPR029058">
    <property type="entry name" value="AB_hydrolase_fold"/>
</dbReference>
<dbReference type="RefSeq" id="WP_089778894.1">
    <property type="nucleotide sequence ID" value="NZ_CABLRR010000002.1"/>
</dbReference>
<name>A0A0D6JRZ7_9EURY</name>
<organism evidence="1 2">
    <name type="scientific">Haloferax massiliensis</name>
    <dbReference type="NCBI Taxonomy" id="1476858"/>
    <lineage>
        <taxon>Archaea</taxon>
        <taxon>Methanobacteriati</taxon>
        <taxon>Methanobacteriota</taxon>
        <taxon>Stenosarchaea group</taxon>
        <taxon>Halobacteria</taxon>
        <taxon>Halobacteriales</taxon>
        <taxon>Haloferacaceae</taxon>
        <taxon>Haloferax</taxon>
    </lineage>
</organism>
<dbReference type="Proteomes" id="UP000198902">
    <property type="component" value="Unassembled WGS sequence"/>
</dbReference>
<proteinExistence type="predicted"/>
<evidence type="ECO:0000313" key="2">
    <source>
        <dbReference type="Proteomes" id="UP000198902"/>
    </source>
</evidence>
<evidence type="ECO:0008006" key="3">
    <source>
        <dbReference type="Google" id="ProtNLM"/>
    </source>
</evidence>
<accession>A0A0D6JRZ7</accession>
<dbReference type="EMBL" id="CSTE01000002">
    <property type="protein sequence ID" value="CQR50696.1"/>
    <property type="molecule type" value="Genomic_DNA"/>
</dbReference>
<dbReference type="InterPro" id="IPR006311">
    <property type="entry name" value="TAT_signal"/>
</dbReference>
<sequence length="290" mass="30412">MAHRRQFLATTAAALSGLAVVGSGPAAAASVPHVSTRDHFDDDGSLASGHAARGYDTSGDVPGVDAGCAADLTVFVHGWDKDGDDPEAAALDKIALADAELADAGYGGTLVGYTWDNGKGGGLDFGWGESQDIAQGNGRKLAQFAVDLKAACPDATLRFASHSLGAQVVFSALRSLDGRSDWTDPGYEVATVHSFGAATDNEVPGEEEGRATYEAIRDRTGRVHNYYNEADDVLQWVYNAIEFDQALGETGLEDGDTPPANYTDHDVEGQVGDDHSNYLNTIADDIVGDM</sequence>
<gene>
    <name evidence="1" type="ORF">BN996_02179</name>
</gene>
<dbReference type="Gene3D" id="3.40.50.1820">
    <property type="entry name" value="alpha/beta hydrolase"/>
    <property type="match status" value="1"/>
</dbReference>
<reference evidence="2" key="1">
    <citation type="submission" date="2015-03" db="EMBL/GenBank/DDBJ databases">
        <authorList>
            <person name="Urmite Genomes"/>
        </authorList>
    </citation>
    <scope>NUCLEOTIDE SEQUENCE [LARGE SCALE GENOMIC DNA]</scope>
    <source>
        <strain evidence="2">Arc-Hr</strain>
    </source>
</reference>
<evidence type="ECO:0000313" key="1">
    <source>
        <dbReference type="EMBL" id="CQR50696.1"/>
    </source>
</evidence>
<keyword evidence="2" id="KW-1185">Reference proteome</keyword>
<dbReference type="PROSITE" id="PS51318">
    <property type="entry name" value="TAT"/>
    <property type="match status" value="1"/>
</dbReference>
<protein>
    <recommendedName>
        <fullName evidence="3">Alpha/beta hydrolase family protein</fullName>
    </recommendedName>
</protein>
<dbReference type="OrthoDB" id="11236at2157"/>